<feature type="compositionally biased region" description="Low complexity" evidence="1">
    <location>
        <begin position="65"/>
        <end position="79"/>
    </location>
</feature>
<evidence type="ECO:0000313" key="2">
    <source>
        <dbReference type="EMBL" id="CCH21735.1"/>
    </source>
</evidence>
<organism evidence="2 3">
    <name type="scientific">Micromonospora lupini str. Lupac 08</name>
    <dbReference type="NCBI Taxonomy" id="1150864"/>
    <lineage>
        <taxon>Bacteria</taxon>
        <taxon>Bacillati</taxon>
        <taxon>Actinomycetota</taxon>
        <taxon>Actinomycetes</taxon>
        <taxon>Micromonosporales</taxon>
        <taxon>Micromonosporaceae</taxon>
        <taxon>Micromonospora</taxon>
    </lineage>
</organism>
<sequence>MAAVRRASVASRRSAASPRSRPRSAASSFPVRRPPARSTTVHWPSGSTVTLSPRPAKPPERNSVTRPAAASGAPGTTGPVPLDAVPLDVGAIGGVAVAGGGVPVADGWFAGVPARSVLVQPARRAARSAIVTPVVEAGLMSVGRVVASVGSLVKALIRSASLNVWERSKPSLFLNTSLYLHA</sequence>
<dbReference type="Proteomes" id="UP000003448">
    <property type="component" value="Unassembled WGS sequence"/>
</dbReference>
<feature type="compositionally biased region" description="Polar residues" evidence="1">
    <location>
        <begin position="39"/>
        <end position="51"/>
    </location>
</feature>
<feature type="region of interest" description="Disordered" evidence="1">
    <location>
        <begin position="1"/>
        <end position="79"/>
    </location>
</feature>
<dbReference type="EMBL" id="CAIE01000044">
    <property type="protein sequence ID" value="CCH21735.1"/>
    <property type="molecule type" value="Genomic_DNA"/>
</dbReference>
<keyword evidence="3" id="KW-1185">Reference proteome</keyword>
<protein>
    <submittedName>
        <fullName evidence="2">Uncharacterized protein</fullName>
    </submittedName>
</protein>
<comment type="caution">
    <text evidence="2">The sequence shown here is derived from an EMBL/GenBank/DDBJ whole genome shotgun (WGS) entry which is preliminary data.</text>
</comment>
<proteinExistence type="predicted"/>
<evidence type="ECO:0000313" key="3">
    <source>
        <dbReference type="Proteomes" id="UP000003448"/>
    </source>
</evidence>
<feature type="compositionally biased region" description="Low complexity" evidence="1">
    <location>
        <begin position="1"/>
        <end position="31"/>
    </location>
</feature>
<accession>I0LD38</accession>
<dbReference type="STRING" id="1150864.MILUP08_46635"/>
<name>I0LD38_9ACTN</name>
<reference evidence="3" key="1">
    <citation type="journal article" date="2012" name="J. Bacteriol.">
        <title>Genome Sequence of Micromonospora lupini Lupac 08, Isolated from Root Nodules of Lupinus angustifolius.</title>
        <authorList>
            <person name="Alonso-Vega P."/>
            <person name="Normand P."/>
            <person name="Bacigalupe R."/>
            <person name="Pujic P."/>
            <person name="Lajus A."/>
            <person name="Vallenet D."/>
            <person name="Carro L."/>
            <person name="Coll P."/>
            <person name="Trujillo M.E."/>
        </authorList>
    </citation>
    <scope>NUCLEOTIDE SEQUENCE [LARGE SCALE GENOMIC DNA]</scope>
    <source>
        <strain evidence="3">Lupac 08</strain>
    </source>
</reference>
<gene>
    <name evidence="2" type="ORF">MILUP08_46635</name>
</gene>
<dbReference type="AlphaFoldDB" id="I0LD38"/>
<evidence type="ECO:0000256" key="1">
    <source>
        <dbReference type="SAM" id="MobiDB-lite"/>
    </source>
</evidence>